<dbReference type="InterPro" id="IPR029044">
    <property type="entry name" value="Nucleotide-diphossugar_trans"/>
</dbReference>
<reference evidence="2" key="1">
    <citation type="submission" date="2020-05" db="EMBL/GenBank/DDBJ databases">
        <authorList>
            <person name="Chiriac C."/>
            <person name="Salcher M."/>
            <person name="Ghai R."/>
            <person name="Kavagutti S V."/>
        </authorList>
    </citation>
    <scope>NUCLEOTIDE SEQUENCE</scope>
</reference>
<gene>
    <name evidence="2" type="ORF">UFOVP365_43</name>
</gene>
<protein>
    <submittedName>
        <fullName evidence="2">Glyco_tranf_GTA_type domain containing protein</fullName>
    </submittedName>
</protein>
<dbReference type="InterPro" id="IPR001173">
    <property type="entry name" value="Glyco_trans_2-like"/>
</dbReference>
<evidence type="ECO:0000259" key="1">
    <source>
        <dbReference type="Pfam" id="PF00535"/>
    </source>
</evidence>
<sequence>MLPKVSCLCPTYGRPQCLEEAIFSFLTQDYQGEKELVILNDLADQTLIFDHPDVKIINVKNRITPLGLKFNETARHATGSVFAVWEDDDIYLPHRLTYSVQRLNQHGLFHTNIAYYEQEERKIIPAGNLFHCNLMVTNIAFWAIDGYTVNEDRGTIDLGLMSRLAHRFGPFTQSIPQGDQFYIYRWGTSGGGYHASGWGSGDVSELAKQTVNSAIQNGTMPQGTIELIPRWKYNYLEYLPCAT</sequence>
<proteinExistence type="predicted"/>
<dbReference type="CDD" id="cd00761">
    <property type="entry name" value="Glyco_tranf_GTA_type"/>
    <property type="match status" value="1"/>
</dbReference>
<dbReference type="Pfam" id="PF00535">
    <property type="entry name" value="Glycos_transf_2"/>
    <property type="match status" value="1"/>
</dbReference>
<organism evidence="2">
    <name type="scientific">uncultured Caudovirales phage</name>
    <dbReference type="NCBI Taxonomy" id="2100421"/>
    <lineage>
        <taxon>Viruses</taxon>
        <taxon>Duplodnaviria</taxon>
        <taxon>Heunggongvirae</taxon>
        <taxon>Uroviricota</taxon>
        <taxon>Caudoviricetes</taxon>
        <taxon>Peduoviridae</taxon>
        <taxon>Maltschvirus</taxon>
        <taxon>Maltschvirus maltsch</taxon>
    </lineage>
</organism>
<dbReference type="GO" id="GO:0016758">
    <property type="term" value="F:hexosyltransferase activity"/>
    <property type="evidence" value="ECO:0007669"/>
    <property type="project" value="UniProtKB-ARBA"/>
</dbReference>
<dbReference type="EMBL" id="LR798309">
    <property type="protein sequence ID" value="CAB5223008.1"/>
    <property type="molecule type" value="Genomic_DNA"/>
</dbReference>
<accession>A0A6J7X1M3</accession>
<dbReference type="PANTHER" id="PTHR22916">
    <property type="entry name" value="GLYCOSYLTRANSFERASE"/>
    <property type="match status" value="1"/>
</dbReference>
<dbReference type="PANTHER" id="PTHR22916:SF3">
    <property type="entry name" value="UDP-GLCNAC:BETAGAL BETA-1,3-N-ACETYLGLUCOSAMINYLTRANSFERASE-LIKE PROTEIN 1"/>
    <property type="match status" value="1"/>
</dbReference>
<evidence type="ECO:0000313" key="2">
    <source>
        <dbReference type="EMBL" id="CAB5223008.1"/>
    </source>
</evidence>
<feature type="domain" description="Glycosyltransferase 2-like" evidence="1">
    <location>
        <begin position="7"/>
        <end position="129"/>
    </location>
</feature>
<dbReference type="SUPFAM" id="SSF53448">
    <property type="entry name" value="Nucleotide-diphospho-sugar transferases"/>
    <property type="match status" value="1"/>
</dbReference>
<dbReference type="Gene3D" id="3.90.550.10">
    <property type="entry name" value="Spore Coat Polysaccharide Biosynthesis Protein SpsA, Chain A"/>
    <property type="match status" value="1"/>
</dbReference>
<name>A0A6J7X1M3_9CAUD</name>